<dbReference type="EC" id="3.5.99.6" evidence="6"/>
<evidence type="ECO:0000256" key="4">
    <source>
        <dbReference type="ARBA" id="ARBA00023277"/>
    </source>
</evidence>
<dbReference type="InterPro" id="IPR018321">
    <property type="entry name" value="Glucosamine6P_isomerase_CS"/>
</dbReference>
<dbReference type="Proteomes" id="UP000054988">
    <property type="component" value="Unassembled WGS sequence"/>
</dbReference>
<dbReference type="InterPro" id="IPR037171">
    <property type="entry name" value="NagB/RpiA_transferase-like"/>
</dbReference>
<comment type="function">
    <text evidence="5">Catalyzes the reversible conversion of alpha-D-glucosamine 6-phosphate (GlcN-6P) into beta-D-fructose 6-phosphate (Fru-6P) and ammonium ion, a regulatory reaction step in de novo uridine diphosphate-N-acetyl-alpha-D-glucosamine (UDP-GlcNAc) biosynthesis via hexosamine pathway.</text>
</comment>
<gene>
    <name evidence="8" type="ORF">WG66_18855</name>
</gene>
<dbReference type="GO" id="GO:0005975">
    <property type="term" value="P:carbohydrate metabolic process"/>
    <property type="evidence" value="ECO:0007669"/>
    <property type="project" value="InterPro"/>
</dbReference>
<evidence type="ECO:0000256" key="2">
    <source>
        <dbReference type="ARBA" id="ARBA00005526"/>
    </source>
</evidence>
<reference evidence="8 9" key="1">
    <citation type="submission" date="2015-12" db="EMBL/GenBank/DDBJ databases">
        <title>Draft genome sequence of Moniliophthora roreri, the causal agent of frosty pod rot of cacao.</title>
        <authorList>
            <person name="Aime M.C."/>
            <person name="Diaz-Valderrama J.R."/>
            <person name="Kijpornyongpan T."/>
            <person name="Phillips-Mora W."/>
        </authorList>
    </citation>
    <scope>NUCLEOTIDE SEQUENCE [LARGE SCALE GENOMIC DNA]</scope>
    <source>
        <strain evidence="8 9">MCA 2952</strain>
    </source>
</reference>
<dbReference type="GO" id="GO:0042802">
    <property type="term" value="F:identical protein binding"/>
    <property type="evidence" value="ECO:0007669"/>
    <property type="project" value="TreeGrafter"/>
</dbReference>
<evidence type="ECO:0000256" key="1">
    <source>
        <dbReference type="ARBA" id="ARBA00000644"/>
    </source>
</evidence>
<dbReference type="GO" id="GO:0019262">
    <property type="term" value="P:N-acetylneuraminate catabolic process"/>
    <property type="evidence" value="ECO:0007669"/>
    <property type="project" value="TreeGrafter"/>
</dbReference>
<keyword evidence="3 6" id="KW-0378">Hydrolase</keyword>
<dbReference type="EMBL" id="LATX01002469">
    <property type="protein sequence ID" value="KTB28652.1"/>
    <property type="molecule type" value="Genomic_DNA"/>
</dbReference>
<protein>
    <recommendedName>
        <fullName evidence="6">Glucosamine-6-phosphate isomerase</fullName>
        <ecNumber evidence="6">3.5.99.6</ecNumber>
    </recommendedName>
    <alternativeName>
        <fullName evidence="6">Glucosamine-6-phosphate isomerase</fullName>
    </alternativeName>
</protein>
<dbReference type="CDD" id="cd01399">
    <property type="entry name" value="GlcN6P_deaminase"/>
    <property type="match status" value="1"/>
</dbReference>
<dbReference type="GO" id="GO:0006043">
    <property type="term" value="P:glucosamine catabolic process"/>
    <property type="evidence" value="ECO:0007669"/>
    <property type="project" value="TreeGrafter"/>
</dbReference>
<dbReference type="eggNOG" id="KOG3148">
    <property type="taxonomic scope" value="Eukaryota"/>
</dbReference>
<dbReference type="Gene3D" id="3.40.50.1360">
    <property type="match status" value="1"/>
</dbReference>
<dbReference type="PROSITE" id="PS01161">
    <property type="entry name" value="GLC_GALNAC_ISOMERASE"/>
    <property type="match status" value="1"/>
</dbReference>
<evidence type="ECO:0000256" key="5">
    <source>
        <dbReference type="ARBA" id="ARBA00049961"/>
    </source>
</evidence>
<comment type="caution">
    <text evidence="8">The sequence shown here is derived from an EMBL/GenBank/DDBJ whole genome shotgun (WGS) entry which is preliminary data.</text>
</comment>
<dbReference type="NCBIfam" id="TIGR00502">
    <property type="entry name" value="nagB"/>
    <property type="match status" value="1"/>
</dbReference>
<accession>A0A0W0EX48</accession>
<dbReference type="SUPFAM" id="SSF100950">
    <property type="entry name" value="NagB/RpiA/CoA transferase-like"/>
    <property type="match status" value="1"/>
</dbReference>
<keyword evidence="4 6" id="KW-0119">Carbohydrate metabolism</keyword>
<evidence type="ECO:0000259" key="7">
    <source>
        <dbReference type="Pfam" id="PF01182"/>
    </source>
</evidence>
<feature type="domain" description="Glucosamine/galactosamine-6-phosphate isomerase" evidence="7">
    <location>
        <begin position="106"/>
        <end position="314"/>
    </location>
</feature>
<dbReference type="PANTHER" id="PTHR11280:SF5">
    <property type="entry name" value="GLUCOSAMINE-6-PHOSPHATE ISOMERASE"/>
    <property type="match status" value="1"/>
</dbReference>
<comment type="catalytic activity">
    <reaction evidence="1 6">
        <text>alpha-D-glucosamine 6-phosphate + H2O = beta-D-fructose 6-phosphate + NH4(+)</text>
        <dbReference type="Rhea" id="RHEA:12172"/>
        <dbReference type="ChEBI" id="CHEBI:15377"/>
        <dbReference type="ChEBI" id="CHEBI:28938"/>
        <dbReference type="ChEBI" id="CHEBI:57634"/>
        <dbReference type="ChEBI" id="CHEBI:75989"/>
        <dbReference type="EC" id="3.5.99.6"/>
    </reaction>
</comment>
<dbReference type="AlphaFoldDB" id="A0A0W0EX48"/>
<dbReference type="InterPro" id="IPR004547">
    <property type="entry name" value="Glucosamine6P_isomerase"/>
</dbReference>
<proteinExistence type="inferred from homology"/>
<dbReference type="GO" id="GO:0004342">
    <property type="term" value="F:glucosamine-6-phosphate deaminase activity"/>
    <property type="evidence" value="ECO:0007669"/>
    <property type="project" value="UniProtKB-UniRule"/>
</dbReference>
<dbReference type="GO" id="GO:0005829">
    <property type="term" value="C:cytosol"/>
    <property type="evidence" value="ECO:0007669"/>
    <property type="project" value="UniProtKB-ARBA"/>
</dbReference>
<evidence type="ECO:0000313" key="8">
    <source>
        <dbReference type="EMBL" id="KTB28652.1"/>
    </source>
</evidence>
<dbReference type="GO" id="GO:0006046">
    <property type="term" value="P:N-acetylglucosamine catabolic process"/>
    <property type="evidence" value="ECO:0007669"/>
    <property type="project" value="TreeGrafter"/>
</dbReference>
<dbReference type="InterPro" id="IPR006148">
    <property type="entry name" value="Glc/Gal-6P_isomerase"/>
</dbReference>
<sequence>MRGRMAREDDKEIRIDGTDRPYANGVGTQWRFSKETRWFKVTYYAALFSDSPNSSAKGVVVSEKTELIAISLGSPHPTNRSLRRVLPFCNLILVQTGLIIREDPLAVGDYIANYICQRINEFEPTPEKPFVLGLPTGSSPIPTYKALVKLVKDGKLSFKNVVTFNMDEYVGLPRDHSESYHTFMFREFFSHIDIPPSNVHILDGNAVDLIEECKQYEEKIKRFGGIELFLGGIGEDGHIAFNEPGSSLTSRTRIKTLAYDTILANARFFNNDISAVPRMALTVGVATVMDAREVVVVVTGLRKSLALSKAIEEGVNHLWTLSALQLHPWALIVVDEDATAELHVKTVKYFKSIEMVQDEVERTQRELKAKGKVQQEQVGSME</sequence>
<dbReference type="PANTHER" id="PTHR11280">
    <property type="entry name" value="GLUCOSAMINE-6-PHOSPHATE ISOMERASE"/>
    <property type="match status" value="1"/>
</dbReference>
<dbReference type="Pfam" id="PF01182">
    <property type="entry name" value="Glucosamine_iso"/>
    <property type="match status" value="1"/>
</dbReference>
<comment type="similarity">
    <text evidence="2 6">Belongs to the glucosamine/galactosamine-6-phosphate isomerase family.</text>
</comment>
<evidence type="ECO:0000256" key="6">
    <source>
        <dbReference type="RuleBase" id="RU361197"/>
    </source>
</evidence>
<evidence type="ECO:0000256" key="3">
    <source>
        <dbReference type="ARBA" id="ARBA00022801"/>
    </source>
</evidence>
<dbReference type="FunFam" id="3.40.50.1360:FF:000002">
    <property type="entry name" value="Glucosamine-6-phosphate deaminase"/>
    <property type="match status" value="1"/>
</dbReference>
<evidence type="ECO:0000313" key="9">
    <source>
        <dbReference type="Proteomes" id="UP000054988"/>
    </source>
</evidence>
<name>A0A0W0EX48_MONRR</name>
<dbReference type="HAMAP" id="MF_01241">
    <property type="entry name" value="GlcN6P_deamin"/>
    <property type="match status" value="1"/>
</dbReference>
<organism evidence="8 9">
    <name type="scientific">Moniliophthora roreri</name>
    <name type="common">Frosty pod rot fungus</name>
    <name type="synonym">Monilia roreri</name>
    <dbReference type="NCBI Taxonomy" id="221103"/>
    <lineage>
        <taxon>Eukaryota</taxon>
        <taxon>Fungi</taxon>
        <taxon>Dikarya</taxon>
        <taxon>Basidiomycota</taxon>
        <taxon>Agaricomycotina</taxon>
        <taxon>Agaricomycetes</taxon>
        <taxon>Agaricomycetidae</taxon>
        <taxon>Agaricales</taxon>
        <taxon>Marasmiineae</taxon>
        <taxon>Marasmiaceae</taxon>
        <taxon>Moniliophthora</taxon>
    </lineage>
</organism>